<dbReference type="Pfam" id="PF13181">
    <property type="entry name" value="TPR_8"/>
    <property type="match status" value="1"/>
</dbReference>
<dbReference type="SMART" id="SM00028">
    <property type="entry name" value="TPR"/>
    <property type="match status" value="3"/>
</dbReference>
<feature type="repeat" description="TPR" evidence="1">
    <location>
        <begin position="93"/>
        <end position="126"/>
    </location>
</feature>
<dbReference type="EMBL" id="CACTIH010009044">
    <property type="protein sequence ID" value="CAA3020768.1"/>
    <property type="molecule type" value="Genomic_DNA"/>
</dbReference>
<dbReference type="AlphaFoldDB" id="A0A8S0US94"/>
<dbReference type="InterPro" id="IPR011990">
    <property type="entry name" value="TPR-like_helical_dom_sf"/>
</dbReference>
<accession>A0A8S0US94</accession>
<organism evidence="3 4">
    <name type="scientific">Olea europaea subsp. europaea</name>
    <dbReference type="NCBI Taxonomy" id="158383"/>
    <lineage>
        <taxon>Eukaryota</taxon>
        <taxon>Viridiplantae</taxon>
        <taxon>Streptophyta</taxon>
        <taxon>Embryophyta</taxon>
        <taxon>Tracheophyta</taxon>
        <taxon>Spermatophyta</taxon>
        <taxon>Magnoliopsida</taxon>
        <taxon>eudicotyledons</taxon>
        <taxon>Gunneridae</taxon>
        <taxon>Pentapetalae</taxon>
        <taxon>asterids</taxon>
        <taxon>lamiids</taxon>
        <taxon>Lamiales</taxon>
        <taxon>Oleaceae</taxon>
        <taxon>Oleeae</taxon>
        <taxon>Olea</taxon>
    </lineage>
</organism>
<proteinExistence type="predicted"/>
<name>A0A8S0US94_OLEEU</name>
<dbReference type="Gene3D" id="1.25.40.10">
    <property type="entry name" value="Tetratricopeptide repeat domain"/>
    <property type="match status" value="1"/>
</dbReference>
<evidence type="ECO:0000256" key="1">
    <source>
        <dbReference type="PROSITE-ProRule" id="PRU00339"/>
    </source>
</evidence>
<sequence length="364" mass="40378">MAKVPSKHTRFQDFGGILNNLQDWESSFTDRDNKLKSQSVGKNKLDLPAQRHSMNSASQHSNGTGVNVKQPVGRSGLTVEESVDANSEKELECYADFETGNEFFKQKKFNEAIDCYSRSIAFSPTAVAYANMAMAYIKIRRFQEAENDSTEALNLDDRYIKAYSRRATARKELGKLKESIDDAAFALRLEPHNQEIKKQHVEVKSLLEKEIIKKTSRAAAGFSRGVQRAGELKVDKSKSIHEVESVSTSSPPRGVDEMDNSKDREQPSKTSLEVESSSLRTHRSDAGTGLGTVKECICTRKWNLGGGSQWQGKMEGGHKSKHNYGKQELKASVQELAARAANLAKAEAAKHIAVPDSAYQFEVS</sequence>
<evidence type="ECO:0000256" key="2">
    <source>
        <dbReference type="SAM" id="MobiDB-lite"/>
    </source>
</evidence>
<dbReference type="PROSITE" id="PS50005">
    <property type="entry name" value="TPR"/>
    <property type="match status" value="1"/>
</dbReference>
<dbReference type="OrthoDB" id="629492at2759"/>
<feature type="compositionally biased region" description="Polar residues" evidence="2">
    <location>
        <begin position="52"/>
        <end position="67"/>
    </location>
</feature>
<dbReference type="Proteomes" id="UP000594638">
    <property type="component" value="Unassembled WGS sequence"/>
</dbReference>
<dbReference type="Gramene" id="OE9A040069T1">
    <property type="protein sequence ID" value="OE9A040069C1"/>
    <property type="gene ID" value="OE9A040069"/>
</dbReference>
<keyword evidence="1" id="KW-0802">TPR repeat</keyword>
<dbReference type="PANTHER" id="PTHR47329:SF1">
    <property type="entry name" value="OS05G0129900 PROTEIN"/>
    <property type="match status" value="1"/>
</dbReference>
<evidence type="ECO:0000313" key="3">
    <source>
        <dbReference type="EMBL" id="CAA3020768.1"/>
    </source>
</evidence>
<comment type="caution">
    <text evidence="3">The sequence shown here is derived from an EMBL/GenBank/DDBJ whole genome shotgun (WGS) entry which is preliminary data.</text>
</comment>
<dbReference type="SUPFAM" id="SSF48452">
    <property type="entry name" value="TPR-like"/>
    <property type="match status" value="1"/>
</dbReference>
<feature type="compositionally biased region" description="Basic and acidic residues" evidence="2">
    <location>
        <begin position="231"/>
        <end position="244"/>
    </location>
</feature>
<dbReference type="PANTHER" id="PTHR47329">
    <property type="entry name" value="OS05G0129900 PROTEIN"/>
    <property type="match status" value="1"/>
</dbReference>
<dbReference type="InterPro" id="IPR019734">
    <property type="entry name" value="TPR_rpt"/>
</dbReference>
<feature type="compositionally biased region" description="Basic and acidic residues" evidence="2">
    <location>
        <begin position="254"/>
        <end position="267"/>
    </location>
</feature>
<feature type="region of interest" description="Disordered" evidence="2">
    <location>
        <begin position="32"/>
        <end position="73"/>
    </location>
</feature>
<feature type="compositionally biased region" description="Polar residues" evidence="2">
    <location>
        <begin position="268"/>
        <end position="279"/>
    </location>
</feature>
<feature type="region of interest" description="Disordered" evidence="2">
    <location>
        <begin position="231"/>
        <end position="286"/>
    </location>
</feature>
<evidence type="ECO:0000313" key="4">
    <source>
        <dbReference type="Proteomes" id="UP000594638"/>
    </source>
</evidence>
<protein>
    <submittedName>
        <fullName evidence="3">RNA polymerase II-associated 3 isoform X1</fullName>
    </submittedName>
</protein>
<gene>
    <name evidence="3" type="ORF">OLEA9_A040069</name>
</gene>
<reference evidence="3 4" key="1">
    <citation type="submission" date="2019-12" db="EMBL/GenBank/DDBJ databases">
        <authorList>
            <person name="Alioto T."/>
            <person name="Alioto T."/>
            <person name="Gomez Garrido J."/>
        </authorList>
    </citation>
    <scope>NUCLEOTIDE SEQUENCE [LARGE SCALE GENOMIC DNA]</scope>
</reference>
<keyword evidence="4" id="KW-1185">Reference proteome</keyword>